<dbReference type="InterPro" id="IPR019734">
    <property type="entry name" value="TPR_rpt"/>
</dbReference>
<comment type="caution">
    <text evidence="1">The sequence shown here is derived from an EMBL/GenBank/DDBJ whole genome shotgun (WGS) entry which is preliminary data.</text>
</comment>
<dbReference type="SUPFAM" id="SSF48452">
    <property type="entry name" value="TPR-like"/>
    <property type="match status" value="1"/>
</dbReference>
<protein>
    <submittedName>
        <fullName evidence="1">Uncharacterized protein</fullName>
    </submittedName>
</protein>
<dbReference type="Proteomes" id="UP001595075">
    <property type="component" value="Unassembled WGS sequence"/>
</dbReference>
<evidence type="ECO:0000313" key="1">
    <source>
        <dbReference type="EMBL" id="KAL2073937.1"/>
    </source>
</evidence>
<dbReference type="Gene3D" id="1.25.40.10">
    <property type="entry name" value="Tetratricopeptide repeat domain"/>
    <property type="match status" value="1"/>
</dbReference>
<accession>A0ABR4CWG6</accession>
<keyword evidence="2" id="KW-1185">Reference proteome</keyword>
<reference evidence="1 2" key="1">
    <citation type="journal article" date="2024" name="Commun. Biol.">
        <title>Comparative genomic analysis of thermophilic fungi reveals convergent evolutionary adaptations and gene losses.</title>
        <authorList>
            <person name="Steindorff A.S."/>
            <person name="Aguilar-Pontes M.V."/>
            <person name="Robinson A.J."/>
            <person name="Andreopoulos B."/>
            <person name="LaButti K."/>
            <person name="Kuo A."/>
            <person name="Mondo S."/>
            <person name="Riley R."/>
            <person name="Otillar R."/>
            <person name="Haridas S."/>
            <person name="Lipzen A."/>
            <person name="Grimwood J."/>
            <person name="Schmutz J."/>
            <person name="Clum A."/>
            <person name="Reid I.D."/>
            <person name="Moisan M.C."/>
            <person name="Butler G."/>
            <person name="Nguyen T.T.M."/>
            <person name="Dewar K."/>
            <person name="Conant G."/>
            <person name="Drula E."/>
            <person name="Henrissat B."/>
            <person name="Hansel C."/>
            <person name="Singer S."/>
            <person name="Hutchinson M.I."/>
            <person name="de Vries R.P."/>
            <person name="Natvig D.O."/>
            <person name="Powell A.J."/>
            <person name="Tsang A."/>
            <person name="Grigoriev I.V."/>
        </authorList>
    </citation>
    <scope>NUCLEOTIDE SEQUENCE [LARGE SCALE GENOMIC DNA]</scope>
    <source>
        <strain evidence="1 2">CBS 494.80</strain>
    </source>
</reference>
<proteinExistence type="predicted"/>
<sequence length="470" mass="52951">MNILGNYSSELHVAQTTIEMVTGKWVMSMCWTMIECAVIELQGAALISKTDDEDITVATLGVNLGRDSGEDSGEDLEEELQPESGIKSTKVSLHRLVQEAVIYSRSPSDRQAIFDAAISVMYEAFPRQDGGMTIEAPSRAWTWHTGFALAVGDLDPVAEVMHLRYLYETGNDTTALTLLDFAYQVIDSVGMDKTSEFYADLAYKAGSVYMDWGFLTRCRKIWREAQKILEEKRAEGSESARLQLTWLWMAMANLEGAAGNHETSLELFNKSDEERLIDEKDNLWRHGICNLNIGRLYFFMGQYDKATERYKECEKGFLINSPTRAILDFALGDVSYAQNDVELARTWYSKAMQAFESSGTNPATLSSCYLRLARLELRENNTRLALEHIRKATHIVKRHAHSKGDQARIFHVQSLIQTALGRTEHAMTSSGLAEEHRAKLAAILEKGGEPIAEFDGSENAWDSLVCFFWR</sequence>
<name>A0ABR4CWG6_9HELO</name>
<dbReference type="EMBL" id="JAZHXI010000003">
    <property type="protein sequence ID" value="KAL2073937.1"/>
    <property type="molecule type" value="Genomic_DNA"/>
</dbReference>
<dbReference type="InterPro" id="IPR011990">
    <property type="entry name" value="TPR-like_helical_dom_sf"/>
</dbReference>
<organism evidence="1 2">
    <name type="scientific">Oculimacula yallundae</name>
    <dbReference type="NCBI Taxonomy" id="86028"/>
    <lineage>
        <taxon>Eukaryota</taxon>
        <taxon>Fungi</taxon>
        <taxon>Dikarya</taxon>
        <taxon>Ascomycota</taxon>
        <taxon>Pezizomycotina</taxon>
        <taxon>Leotiomycetes</taxon>
        <taxon>Helotiales</taxon>
        <taxon>Ploettnerulaceae</taxon>
        <taxon>Oculimacula</taxon>
    </lineage>
</organism>
<evidence type="ECO:0000313" key="2">
    <source>
        <dbReference type="Proteomes" id="UP001595075"/>
    </source>
</evidence>
<gene>
    <name evidence="1" type="ORF">VTL71DRAFT_11263</name>
</gene>
<dbReference type="Pfam" id="PF13181">
    <property type="entry name" value="TPR_8"/>
    <property type="match status" value="1"/>
</dbReference>